<comment type="function">
    <text evidence="11">Functions as a sorting receptor in the Golgi compartment required for the intracellular sorting and delivery of soluble vacuolar proteins, like carboxypeptidase Y (CPY) and proteinase A. Executes multiple rounds of sorting by cycling between the late Golgi and a prevacuolar endosome-like compartment.</text>
</comment>
<evidence type="ECO:0000256" key="7">
    <source>
        <dbReference type="ARBA" id="ARBA00023034"/>
    </source>
</evidence>
<sequence length="1468" mass="165915">MAPLHRTAVFIWTLLSLVAVALAQRDPEHAITYFPNLPARLFFFNDASTTIYHDSAEGNVWVSQDQGKKWNKAEGVPEGKAMMVVEHPFDSTTAFILTKETTHYRTQDRGKTWRPFEMPIRPAFVGQPMSFHSDVDKSGYILYQGTKCEREGPWGYICHDETYYTKDAFSSDAKLLLLDTSRCQFAHGSKDFKHDAHKDLVYCVAFESSSSDGVHSLASSRLVSSTDFFTENKRVEDLGIGKNARGVVALAIVSKFAVVAMRDMSPNSNGEMLLYVSVDTKTWAKAKFPHASSAKLRENGYTVVESTTHSLAVDVLLHDHTTIGTLFVSNSNGTFFVESLKDTNRNDMGFVDYENLYGVEGVGLANVVANAQEVEAQRQSKKLQTRITFNDGRTWQRIRPPTHNSEGQRIACNPADDECSLHFHSVTQPHNFGRVFSSPAPGVVMAVGSIGEYLKPYEDCDTFLSTDAGVTWSMVRVDAHQYEFGDSGTILVTVNDEETTDEISYSMNFGKTWNTYKLGVSLRSRIVTTVPDSTSQKFMIVGQISRRDQKSDDQRYAVVSVDFTNTRSRKCGENDFESWYARAHEQECLMGHKQWYKRRKVDADCYVGGEFIDPAEHEEQCPCRDEDYECDYNFIKQGGECVPAGPEPIPEGQCRTSDTSQTFMGSSGYRLIPGNTCDASRGIKKDDPKEKSCSQGEPRVGQIIHQTFAFPAPVQQYSYFKDHKTILVRLADHTIWQSSNEGYTWSQLHPDEKFVAFYHHTYSSDRAYLLTEGQKFYYTTDAGRSWNPLQAPLPPNTFRLQILHFHPIHSDYLIWTGSKDCNGGLGIGESCHAEAWYTRNNGRDWDLVDKYVRNCAWARDKELRVDPNQIICESYKVKEGSQNYFGMDNPLQLIGGTDFYGKQTKLFDHVVGFAKFSEYFIVAEYQTERHSLDLQVSLDGRTFATGLFPSTMRLEQHAYTILESSTKSVFLHVTVSEPPAPAWGDILKSNSNGTYFGISADYVNRNDEGYVDFEKLIGIDGIALINVVSNPQEAPVTGRKSIRTLITHNDGGSWKSLPPPPRDSHGNEYECKSTKCALHVHGFTERFDARATYSTPSVPGLLMAVGNVGEALAPYSESDTFISRDAGFSWEEVHKDAHLWEFGDSGSVLVMANDEEATDHVLYSLDEGATWNEYRFTDEKMRVKVIVTVPEDTSRRFILIGFHPREPLTALAVHLDFSALTQKQCKYNENEPSADDFELWSPAEGRAEACLFGRRTLFRRRKRNANCVIGCMDRHEEKVVENCACSDADFECEFNYRRNDEGKCVLLAGLSPLQDDDTCRNDEEFWYERTEYRKVPMSTCEGGMTLHQGPEHRCPGLRGHGFFFWLFVLVVPFLFTALIAYWYYRRMGLAKGTIRLPGGDTGARFSSDSGVMATLASVPWAVLGLAGIAWEWMSSKFDFVGAQFRSRRGYRHVPVDEDARILRFEDEE</sequence>
<dbReference type="InterPro" id="IPR031777">
    <property type="entry name" value="Sortilin_C"/>
</dbReference>
<dbReference type="OrthoDB" id="443634at2759"/>
<dbReference type="GO" id="GO:0006623">
    <property type="term" value="P:protein targeting to vacuole"/>
    <property type="evidence" value="ECO:0007669"/>
    <property type="project" value="TreeGrafter"/>
</dbReference>
<gene>
    <name evidence="19" type="ORF">PHLGIDRAFT_130792</name>
</gene>
<dbReference type="InterPro" id="IPR015943">
    <property type="entry name" value="WD40/YVTN_repeat-like_dom_sf"/>
</dbReference>
<dbReference type="InterPro" id="IPR006581">
    <property type="entry name" value="VPS10"/>
</dbReference>
<evidence type="ECO:0000256" key="11">
    <source>
        <dbReference type="ARBA" id="ARBA00025569"/>
    </source>
</evidence>
<dbReference type="SUPFAM" id="SSF110296">
    <property type="entry name" value="Oligoxyloglucan reducing end-specific cellobiohydrolase"/>
    <property type="match status" value="2"/>
</dbReference>
<organism evidence="19 20">
    <name type="scientific">Phlebiopsis gigantea (strain 11061_1 CR5-6)</name>
    <name type="common">White-rot fungus</name>
    <name type="synonym">Peniophora gigantea</name>
    <dbReference type="NCBI Taxonomy" id="745531"/>
    <lineage>
        <taxon>Eukaryota</taxon>
        <taxon>Fungi</taxon>
        <taxon>Dikarya</taxon>
        <taxon>Basidiomycota</taxon>
        <taxon>Agaricomycotina</taxon>
        <taxon>Agaricomycetes</taxon>
        <taxon>Polyporales</taxon>
        <taxon>Phanerochaetaceae</taxon>
        <taxon>Phlebiopsis</taxon>
    </lineage>
</organism>
<dbReference type="Gene3D" id="3.30.60.270">
    <property type="match status" value="2"/>
</dbReference>
<dbReference type="SMART" id="SM00602">
    <property type="entry name" value="VPS10"/>
    <property type="match status" value="2"/>
</dbReference>
<evidence type="ECO:0000256" key="2">
    <source>
        <dbReference type="ARBA" id="ARBA00015369"/>
    </source>
</evidence>
<dbReference type="Gene3D" id="2.130.10.10">
    <property type="entry name" value="YVTN repeat-like/Quinoprotein amine dehydrogenase"/>
    <property type="match status" value="3"/>
</dbReference>
<keyword evidence="9" id="KW-0675">Receptor</keyword>
<dbReference type="Proteomes" id="UP000053257">
    <property type="component" value="Unassembled WGS sequence"/>
</dbReference>
<keyword evidence="5" id="KW-0677">Repeat</keyword>
<dbReference type="InterPro" id="IPR031778">
    <property type="entry name" value="Sortilin_N"/>
</dbReference>
<dbReference type="InterPro" id="IPR050310">
    <property type="entry name" value="VPS10-sortilin"/>
</dbReference>
<evidence type="ECO:0000259" key="18">
    <source>
        <dbReference type="SMART" id="SM00602"/>
    </source>
</evidence>
<feature type="domain" description="VPS10" evidence="18">
    <location>
        <begin position="724"/>
        <end position="1359"/>
    </location>
</feature>
<dbReference type="CDD" id="cd15482">
    <property type="entry name" value="Sialidase_non-viral"/>
    <property type="match status" value="1"/>
</dbReference>
<keyword evidence="8 16" id="KW-0472">Membrane</keyword>
<feature type="signal peptide" evidence="17">
    <location>
        <begin position="1"/>
        <end position="23"/>
    </location>
</feature>
<keyword evidence="10" id="KW-0325">Glycoprotein</keyword>
<dbReference type="GO" id="GO:0006896">
    <property type="term" value="P:Golgi to vacuole transport"/>
    <property type="evidence" value="ECO:0007669"/>
    <property type="project" value="TreeGrafter"/>
</dbReference>
<keyword evidence="20" id="KW-1185">Reference proteome</keyword>
<dbReference type="GO" id="GO:0005794">
    <property type="term" value="C:Golgi apparatus"/>
    <property type="evidence" value="ECO:0007669"/>
    <property type="project" value="UniProtKB-SubCell"/>
</dbReference>
<keyword evidence="3 16" id="KW-0812">Transmembrane</keyword>
<evidence type="ECO:0000313" key="20">
    <source>
        <dbReference type="Proteomes" id="UP000053257"/>
    </source>
</evidence>
<dbReference type="HOGENOM" id="CLU_000700_0_0_1"/>
<evidence type="ECO:0000256" key="4">
    <source>
        <dbReference type="ARBA" id="ARBA00022729"/>
    </source>
</evidence>
<feature type="transmembrane region" description="Helical" evidence="16">
    <location>
        <begin position="1362"/>
        <end position="1384"/>
    </location>
</feature>
<feature type="chain" id="PRO_5002169673" description="Vacuolar protein sorting/targeting protein 10" evidence="17">
    <location>
        <begin position="24"/>
        <end position="1468"/>
    </location>
</feature>
<dbReference type="Gene3D" id="2.10.70.80">
    <property type="match status" value="2"/>
</dbReference>
<accession>A0A0C3S0A3</accession>
<evidence type="ECO:0000256" key="6">
    <source>
        <dbReference type="ARBA" id="ARBA00022989"/>
    </source>
</evidence>
<proteinExistence type="predicted"/>
<keyword evidence="4 17" id="KW-0732">Signal</keyword>
<comment type="subcellular location">
    <subcellularLocation>
        <location evidence="1">Golgi apparatus</location>
        <location evidence="1">trans-Golgi network membrane</location>
    </subcellularLocation>
    <subcellularLocation>
        <location evidence="15">Prevacuolar compartment membrane</location>
    </subcellularLocation>
</comment>
<dbReference type="GO" id="GO:0005829">
    <property type="term" value="C:cytosol"/>
    <property type="evidence" value="ECO:0007669"/>
    <property type="project" value="GOC"/>
</dbReference>
<evidence type="ECO:0000313" key="19">
    <source>
        <dbReference type="EMBL" id="KIP02322.1"/>
    </source>
</evidence>
<evidence type="ECO:0000256" key="5">
    <source>
        <dbReference type="ARBA" id="ARBA00022737"/>
    </source>
</evidence>
<evidence type="ECO:0000256" key="8">
    <source>
        <dbReference type="ARBA" id="ARBA00023136"/>
    </source>
</evidence>
<evidence type="ECO:0000256" key="9">
    <source>
        <dbReference type="ARBA" id="ARBA00023170"/>
    </source>
</evidence>
<dbReference type="Pfam" id="PF15901">
    <property type="entry name" value="Sortilin_C"/>
    <property type="match status" value="2"/>
</dbReference>
<dbReference type="GO" id="GO:0006895">
    <property type="term" value="P:Golgi to endosome transport"/>
    <property type="evidence" value="ECO:0007669"/>
    <property type="project" value="TreeGrafter"/>
</dbReference>
<feature type="domain" description="VPS10" evidence="18">
    <location>
        <begin position="49"/>
        <end position="698"/>
    </location>
</feature>
<keyword evidence="7" id="KW-0333">Golgi apparatus</keyword>
<evidence type="ECO:0000256" key="13">
    <source>
        <dbReference type="ARBA" id="ARBA00031354"/>
    </source>
</evidence>
<dbReference type="FunFam" id="3.30.60.270:FF:000005">
    <property type="entry name" value="Sortilin"/>
    <property type="match status" value="2"/>
</dbReference>
<reference evidence="19 20" key="1">
    <citation type="journal article" date="2014" name="PLoS Genet.">
        <title>Analysis of the Phlebiopsis gigantea genome, transcriptome and secretome provides insight into its pioneer colonization strategies of wood.</title>
        <authorList>
            <person name="Hori C."/>
            <person name="Ishida T."/>
            <person name="Igarashi K."/>
            <person name="Samejima M."/>
            <person name="Suzuki H."/>
            <person name="Master E."/>
            <person name="Ferreira P."/>
            <person name="Ruiz-Duenas F.J."/>
            <person name="Held B."/>
            <person name="Canessa P."/>
            <person name="Larrondo L.F."/>
            <person name="Schmoll M."/>
            <person name="Druzhinina I.S."/>
            <person name="Kubicek C.P."/>
            <person name="Gaskell J.A."/>
            <person name="Kersten P."/>
            <person name="St John F."/>
            <person name="Glasner J."/>
            <person name="Sabat G."/>
            <person name="Splinter BonDurant S."/>
            <person name="Syed K."/>
            <person name="Yadav J."/>
            <person name="Mgbeahuruike A.C."/>
            <person name="Kovalchuk A."/>
            <person name="Asiegbu F.O."/>
            <person name="Lackner G."/>
            <person name="Hoffmeister D."/>
            <person name="Rencoret J."/>
            <person name="Gutierrez A."/>
            <person name="Sun H."/>
            <person name="Lindquist E."/>
            <person name="Barry K."/>
            <person name="Riley R."/>
            <person name="Grigoriev I.V."/>
            <person name="Henrissat B."/>
            <person name="Kues U."/>
            <person name="Berka R.M."/>
            <person name="Martinez A.T."/>
            <person name="Covert S.F."/>
            <person name="Blanchette R.A."/>
            <person name="Cullen D."/>
        </authorList>
    </citation>
    <scope>NUCLEOTIDE SEQUENCE [LARGE SCALE GENOMIC DNA]</scope>
    <source>
        <strain evidence="19 20">11061_1 CR5-6</strain>
    </source>
</reference>
<evidence type="ECO:0000256" key="14">
    <source>
        <dbReference type="ARBA" id="ARBA00031902"/>
    </source>
</evidence>
<evidence type="ECO:0000256" key="12">
    <source>
        <dbReference type="ARBA" id="ARBA00031250"/>
    </source>
</evidence>
<dbReference type="STRING" id="745531.A0A0C3S0A3"/>
<evidence type="ECO:0000256" key="1">
    <source>
        <dbReference type="ARBA" id="ARBA00004198"/>
    </source>
</evidence>
<dbReference type="GO" id="GO:0016020">
    <property type="term" value="C:membrane"/>
    <property type="evidence" value="ECO:0007669"/>
    <property type="project" value="InterPro"/>
</dbReference>
<protein>
    <recommendedName>
        <fullName evidence="2">Vacuolar protein sorting/targeting protein 10</fullName>
    </recommendedName>
    <alternativeName>
        <fullName evidence="13">Carboxypeptidase Y receptor</fullName>
    </alternativeName>
    <alternativeName>
        <fullName evidence="12 14">Sortilin VPS10</fullName>
    </alternativeName>
</protein>
<evidence type="ECO:0000256" key="10">
    <source>
        <dbReference type="ARBA" id="ARBA00023180"/>
    </source>
</evidence>
<evidence type="ECO:0000256" key="17">
    <source>
        <dbReference type="SAM" id="SignalP"/>
    </source>
</evidence>
<name>A0A0C3S0A3_PHLG1</name>
<dbReference type="Pfam" id="PF15902">
    <property type="entry name" value="Sortilin-Vps10"/>
    <property type="match status" value="2"/>
</dbReference>
<evidence type="ECO:0000256" key="15">
    <source>
        <dbReference type="ARBA" id="ARBA00046293"/>
    </source>
</evidence>
<dbReference type="EMBL" id="KN840683">
    <property type="protein sequence ID" value="KIP02322.1"/>
    <property type="molecule type" value="Genomic_DNA"/>
</dbReference>
<dbReference type="PANTHER" id="PTHR12106">
    <property type="entry name" value="SORTILIN RELATED"/>
    <property type="match status" value="1"/>
</dbReference>
<dbReference type="FunFam" id="2.10.70.80:FF:000001">
    <property type="entry name" value="Sortilin-related VPS10 domain-containing receptor 1"/>
    <property type="match status" value="1"/>
</dbReference>
<dbReference type="PANTHER" id="PTHR12106:SF27">
    <property type="entry name" value="SORTILIN-RELATED RECEPTOR"/>
    <property type="match status" value="1"/>
</dbReference>
<evidence type="ECO:0000256" key="3">
    <source>
        <dbReference type="ARBA" id="ARBA00022692"/>
    </source>
</evidence>
<keyword evidence="6 16" id="KW-1133">Transmembrane helix</keyword>
<feature type="transmembrane region" description="Helical" evidence="16">
    <location>
        <begin position="1405"/>
        <end position="1430"/>
    </location>
</feature>
<evidence type="ECO:0000256" key="16">
    <source>
        <dbReference type="SAM" id="Phobius"/>
    </source>
</evidence>